<gene>
    <name evidence="3" type="primary">LOC110790504</name>
</gene>
<evidence type="ECO:0000256" key="1">
    <source>
        <dbReference type="SAM" id="MobiDB-lite"/>
    </source>
</evidence>
<dbReference type="PANTHER" id="PTHR37259">
    <property type="entry name" value="OS07G0474300 PROTEIN"/>
    <property type="match status" value="1"/>
</dbReference>
<evidence type="ECO:0000313" key="3">
    <source>
        <dbReference type="RefSeq" id="XP_021850985.1"/>
    </source>
</evidence>
<dbReference type="GeneID" id="110790504"/>
<feature type="region of interest" description="Disordered" evidence="1">
    <location>
        <begin position="162"/>
        <end position="211"/>
    </location>
</feature>
<dbReference type="KEGG" id="soe:110790504"/>
<sequence>MKTDRKPPLARSPMTLRGRRPLQPPNSNFNANTPIRTPAMMSKPQMREQENRPELNTVSCELRALAKMVEDELGAINAKNNNGFGSVSSIGGGNTTMFERGSLYNAYSERRNERLRKKLSESWEDEPKTAYNHLGVKVDSTLKKDSTKKKAETLKKSMMAAATTYSSVDRSQHPRYALRSTTKKPPLPVAPMNIDDKGTARKTPSTRARRK</sequence>
<feature type="compositionally biased region" description="Polar residues" evidence="1">
    <location>
        <begin position="202"/>
        <end position="211"/>
    </location>
</feature>
<organism evidence="2 3">
    <name type="scientific">Spinacia oleracea</name>
    <name type="common">Spinach</name>
    <dbReference type="NCBI Taxonomy" id="3562"/>
    <lineage>
        <taxon>Eukaryota</taxon>
        <taxon>Viridiplantae</taxon>
        <taxon>Streptophyta</taxon>
        <taxon>Embryophyta</taxon>
        <taxon>Tracheophyta</taxon>
        <taxon>Spermatophyta</taxon>
        <taxon>Magnoliopsida</taxon>
        <taxon>eudicotyledons</taxon>
        <taxon>Gunneridae</taxon>
        <taxon>Pentapetalae</taxon>
        <taxon>Caryophyllales</taxon>
        <taxon>Chenopodiaceae</taxon>
        <taxon>Chenopodioideae</taxon>
        <taxon>Anserineae</taxon>
        <taxon>Spinacia</taxon>
    </lineage>
</organism>
<feature type="compositionally biased region" description="Polar residues" evidence="1">
    <location>
        <begin position="25"/>
        <end position="35"/>
    </location>
</feature>
<keyword evidence="2" id="KW-1185">Reference proteome</keyword>
<dbReference type="PANTHER" id="PTHR37259:SF2">
    <property type="entry name" value="OS07G0474300 PROTEIN"/>
    <property type="match status" value="1"/>
</dbReference>
<evidence type="ECO:0000313" key="2">
    <source>
        <dbReference type="Proteomes" id="UP000813463"/>
    </source>
</evidence>
<dbReference type="RefSeq" id="XP_021850985.1">
    <property type="nucleotide sequence ID" value="XM_021995293.2"/>
</dbReference>
<protein>
    <submittedName>
        <fullName evidence="3">Uncharacterized protein</fullName>
    </submittedName>
</protein>
<reference evidence="3" key="2">
    <citation type="submission" date="2025-08" db="UniProtKB">
        <authorList>
            <consortium name="RefSeq"/>
        </authorList>
    </citation>
    <scope>IDENTIFICATION</scope>
    <source>
        <tissue evidence="3">Leaf</tissue>
    </source>
</reference>
<dbReference type="Proteomes" id="UP000813463">
    <property type="component" value="Chromosome 5"/>
</dbReference>
<reference evidence="2" key="1">
    <citation type="journal article" date="2021" name="Nat. Commun.">
        <title>Genomic analyses provide insights into spinach domestication and the genetic basis of agronomic traits.</title>
        <authorList>
            <person name="Cai X."/>
            <person name="Sun X."/>
            <person name="Xu C."/>
            <person name="Sun H."/>
            <person name="Wang X."/>
            <person name="Ge C."/>
            <person name="Zhang Z."/>
            <person name="Wang Q."/>
            <person name="Fei Z."/>
            <person name="Jiao C."/>
            <person name="Wang Q."/>
        </authorList>
    </citation>
    <scope>NUCLEOTIDE SEQUENCE [LARGE SCALE GENOMIC DNA]</scope>
    <source>
        <strain evidence="2">cv. Varoflay</strain>
    </source>
</reference>
<name>A0A9R0ILZ8_SPIOL</name>
<dbReference type="AlphaFoldDB" id="A0A9R0ILZ8"/>
<dbReference type="OrthoDB" id="784446at2759"/>
<proteinExistence type="predicted"/>
<accession>A0A9R0ILZ8</accession>
<feature type="region of interest" description="Disordered" evidence="1">
    <location>
        <begin position="1"/>
        <end position="54"/>
    </location>
</feature>